<evidence type="ECO:0000313" key="4">
    <source>
        <dbReference type="EMBL" id="AYC65593.1"/>
    </source>
</evidence>
<sequence>MNNRIQHFEKKINKQKLEFSIGDSIQVGFCFQEGNRKRIQFFEGIVLAICGSFYDKKILLRKPAGTYSIERTFAYNSPQIQTLKILKARKFRRSKLFYLRKRRGKASLA</sequence>
<accession>A0A386B1P3</accession>
<dbReference type="InterPro" id="IPR001857">
    <property type="entry name" value="Ribosomal_bL19"/>
</dbReference>
<dbReference type="Pfam" id="PF01245">
    <property type="entry name" value="Ribosomal_L19"/>
    <property type="match status" value="1"/>
</dbReference>
<dbReference type="RefSeq" id="YP_009519578.1">
    <property type="nucleotide sequence ID" value="NC_039527.1"/>
</dbReference>
<comment type="similarity">
    <text evidence="1">Belongs to the bacterial ribosomal protein bL19 family.</text>
</comment>
<dbReference type="InterPro" id="IPR008991">
    <property type="entry name" value="Translation_prot_SH3-like_sf"/>
</dbReference>
<dbReference type="EMBL" id="MH591111">
    <property type="protein sequence ID" value="AYC65593.1"/>
    <property type="molecule type" value="Genomic_DNA"/>
</dbReference>
<dbReference type="AlphaFoldDB" id="A0A386B1P3"/>
<keyword evidence="4" id="KW-0934">Plastid</keyword>
<dbReference type="PANTHER" id="PTHR15680">
    <property type="entry name" value="RIBOSOMAL PROTEIN L19"/>
    <property type="match status" value="1"/>
</dbReference>
<evidence type="ECO:0000256" key="3">
    <source>
        <dbReference type="ARBA" id="ARBA00023274"/>
    </source>
</evidence>
<reference evidence="4" key="2">
    <citation type="journal article" date="2019" name="Mol. Phylogenet. Evol.">
        <title>Reassessment of the classification of bryopsidales (chlorophyta) based on chloroplast phylogenomic analyses.</title>
        <authorList>
            <person name="Cremen M.C."/>
            <person name="Leliaert F."/>
            <person name="West J."/>
            <person name="Lam D.W."/>
            <person name="Shimada S."/>
            <person name="Lopez-Bautista J.M."/>
            <person name="Verbruggen H."/>
        </authorList>
    </citation>
    <scope>NUCLEOTIDE SEQUENCE</scope>
</reference>
<dbReference type="GeneID" id="38279489"/>
<geneLocation type="chloroplast" evidence="4"/>
<dbReference type="InterPro" id="IPR038657">
    <property type="entry name" value="Ribosomal_bL19_sf"/>
</dbReference>
<dbReference type="Gene3D" id="2.30.30.790">
    <property type="match status" value="1"/>
</dbReference>
<evidence type="ECO:0000256" key="1">
    <source>
        <dbReference type="ARBA" id="ARBA00005781"/>
    </source>
</evidence>
<name>A0A386B1P3_9CHLO</name>
<proteinExistence type="inferred from homology"/>
<dbReference type="GO" id="GO:0003735">
    <property type="term" value="F:structural constituent of ribosome"/>
    <property type="evidence" value="ECO:0007669"/>
    <property type="project" value="InterPro"/>
</dbReference>
<protein>
    <submittedName>
        <fullName evidence="4">Ribosomal protein L19</fullName>
    </submittedName>
</protein>
<dbReference type="GO" id="GO:0006412">
    <property type="term" value="P:translation"/>
    <property type="evidence" value="ECO:0007669"/>
    <property type="project" value="InterPro"/>
</dbReference>
<dbReference type="SUPFAM" id="SSF50104">
    <property type="entry name" value="Translation proteins SH3-like domain"/>
    <property type="match status" value="1"/>
</dbReference>
<dbReference type="PRINTS" id="PR00061">
    <property type="entry name" value="RIBOSOMALL19"/>
</dbReference>
<keyword evidence="3" id="KW-0687">Ribonucleoprotein</keyword>
<organism evidence="4">
    <name type="scientific">Glaukea argentea</name>
    <dbReference type="NCBI Taxonomy" id="2894057"/>
    <lineage>
        <taxon>Eukaryota</taxon>
        <taxon>Viridiplantae</taxon>
        <taxon>Chlorophyta</taxon>
        <taxon>core chlorophytes</taxon>
        <taxon>Ulvophyceae</taxon>
        <taxon>TCBD clade</taxon>
        <taxon>Bryopsidales</taxon>
        <taxon>Halimedineae</taxon>
        <taxon>Halimedaceae</taxon>
        <taxon>Udoteae</taxon>
        <taxon>Glaukea</taxon>
    </lineage>
</organism>
<dbReference type="PANTHER" id="PTHR15680:SF9">
    <property type="entry name" value="LARGE RIBOSOMAL SUBUNIT PROTEIN BL19M"/>
    <property type="match status" value="1"/>
</dbReference>
<dbReference type="GO" id="GO:1990904">
    <property type="term" value="C:ribonucleoprotein complex"/>
    <property type="evidence" value="ECO:0007669"/>
    <property type="project" value="UniProtKB-KW"/>
</dbReference>
<keyword evidence="2 4" id="KW-0689">Ribosomal protein</keyword>
<dbReference type="GO" id="GO:0005840">
    <property type="term" value="C:ribosome"/>
    <property type="evidence" value="ECO:0007669"/>
    <property type="project" value="UniProtKB-KW"/>
</dbReference>
<dbReference type="NCBIfam" id="TIGR01024">
    <property type="entry name" value="rplS_bact"/>
    <property type="match status" value="1"/>
</dbReference>
<gene>
    <name evidence="4" type="primary">rpl19</name>
</gene>
<reference evidence="4" key="1">
    <citation type="submission" date="2018-07" db="EMBL/GenBank/DDBJ databases">
        <authorList>
            <person name="Quirk P.G."/>
            <person name="Krulwich T.A."/>
        </authorList>
    </citation>
    <scope>NUCLEOTIDE SEQUENCE</scope>
</reference>
<keyword evidence="4" id="KW-0150">Chloroplast</keyword>
<evidence type="ECO:0000256" key="2">
    <source>
        <dbReference type="ARBA" id="ARBA00022980"/>
    </source>
</evidence>